<name>A0ABY7AET6_9FIRM</name>
<evidence type="ECO:0000313" key="1">
    <source>
        <dbReference type="EMBL" id="WAJ25239.1"/>
    </source>
</evidence>
<gene>
    <name evidence="1" type="ORF">OW255_06955</name>
</gene>
<dbReference type="RefSeq" id="WP_024836649.1">
    <property type="nucleotide sequence ID" value="NZ_CP113524.1"/>
</dbReference>
<keyword evidence="2" id="KW-1185">Reference proteome</keyword>
<dbReference type="SUPFAM" id="SSF50475">
    <property type="entry name" value="FMN-binding split barrel"/>
    <property type="match status" value="1"/>
</dbReference>
<evidence type="ECO:0000313" key="2">
    <source>
        <dbReference type="Proteomes" id="UP001163115"/>
    </source>
</evidence>
<sequence length="163" mass="18255">MSKYEEGLNVIEERCGNGKDNIISLSTIAMEPSADGAPRPYIRDVDAYYEDGVFYTVTWAKSKKMQQIAKNQEVAFSVCGQWFSGNGIGINLGWVLDPNNAEIRSKLRKAFADWYDAVNNEKDESCIILAIKITRAIAIKDHGAVCYHMDFVHKVETAEGKII</sequence>
<reference evidence="1" key="1">
    <citation type="submission" date="2022-11" db="EMBL/GenBank/DDBJ databases">
        <title>Lacrimispora xylanolytica sy1, complete genome.</title>
        <authorList>
            <person name="Choi S."/>
        </authorList>
    </citation>
    <scope>NUCLEOTIDE SEQUENCE</scope>
    <source>
        <strain evidence="1">Sy1</strain>
    </source>
</reference>
<dbReference type="Gene3D" id="2.30.110.10">
    <property type="entry name" value="Electron Transport, Fmn-binding Protein, Chain A"/>
    <property type="match status" value="1"/>
</dbReference>
<proteinExistence type="predicted"/>
<dbReference type="Proteomes" id="UP001163115">
    <property type="component" value="Chromosome"/>
</dbReference>
<dbReference type="EMBL" id="CP113524">
    <property type="protein sequence ID" value="WAJ25239.1"/>
    <property type="molecule type" value="Genomic_DNA"/>
</dbReference>
<accession>A0ABY7AET6</accession>
<organism evidence="1 2">
    <name type="scientific">Lacrimispora xylanolytica</name>
    <dbReference type="NCBI Taxonomy" id="29375"/>
    <lineage>
        <taxon>Bacteria</taxon>
        <taxon>Bacillati</taxon>
        <taxon>Bacillota</taxon>
        <taxon>Clostridia</taxon>
        <taxon>Lachnospirales</taxon>
        <taxon>Lachnospiraceae</taxon>
        <taxon>Lacrimispora</taxon>
    </lineage>
</organism>
<dbReference type="InterPro" id="IPR012349">
    <property type="entry name" value="Split_barrel_FMN-bd"/>
</dbReference>
<protein>
    <submittedName>
        <fullName evidence="1">Pyridoxamine 5'-phosphate oxidase family protein</fullName>
    </submittedName>
</protein>